<keyword evidence="1 6" id="KW-1277">Toxin-antitoxin system</keyword>
<dbReference type="AlphaFoldDB" id="A0A7W3PG12"/>
<evidence type="ECO:0000256" key="5">
    <source>
        <dbReference type="ARBA" id="ARBA00023125"/>
    </source>
</evidence>
<keyword evidence="5 6" id="KW-0238">DNA-binding</keyword>
<name>A0A7W3PG12_9MICO</name>
<comment type="similarity">
    <text evidence="6">Belongs to the DarT ADP-ribosyltransferase family.</text>
</comment>
<evidence type="ECO:0000313" key="8">
    <source>
        <dbReference type="EMBL" id="MBA8810311.1"/>
    </source>
</evidence>
<keyword evidence="4" id="KW-0548">Nucleotidyltransferase</keyword>
<feature type="domain" description="DarT" evidence="7">
    <location>
        <begin position="17"/>
        <end position="213"/>
    </location>
</feature>
<dbReference type="Pfam" id="PF14487">
    <property type="entry name" value="DarT"/>
    <property type="match status" value="1"/>
</dbReference>
<dbReference type="EMBL" id="JACGWV010000002">
    <property type="protein sequence ID" value="MBA8810311.1"/>
    <property type="molecule type" value="Genomic_DNA"/>
</dbReference>
<dbReference type="InterPro" id="IPR029494">
    <property type="entry name" value="DarT"/>
</dbReference>
<sequence length="240" mass="26112">MTVDAWVADALAVRGVTRLAHVTPARNLPNILIDQAIRSVKDMGDDARAIYAANDLQRLDNHPDKVSCSLEYPNVFYLNKVRHRPDAHNFPDWVCILLDRDVAATPDALFCPRNAGAYGASKEAGVAGLDACYTEAVSGSYGKTYSRGTNHDPRCPTDVQAEILVPAPIPLTSAYGIVFPSEQAASNEFVRLEQLSVAIPNHLQWIVSPGLFDAASVTNAVRMSRGILEQPWVGEGRGSW</sequence>
<evidence type="ECO:0000313" key="9">
    <source>
        <dbReference type="Proteomes" id="UP000540568"/>
    </source>
</evidence>
<accession>A0A7W3PG12</accession>
<protein>
    <recommendedName>
        <fullName evidence="7">DarT domain-containing protein</fullName>
    </recommendedName>
</protein>
<keyword evidence="2" id="KW-0328">Glycosyltransferase</keyword>
<comment type="caution">
    <text evidence="8">The sequence shown here is derived from an EMBL/GenBank/DDBJ whole genome shotgun (WGS) entry which is preliminary data.</text>
</comment>
<evidence type="ECO:0000256" key="1">
    <source>
        <dbReference type="ARBA" id="ARBA00022649"/>
    </source>
</evidence>
<evidence type="ECO:0000256" key="2">
    <source>
        <dbReference type="ARBA" id="ARBA00022676"/>
    </source>
</evidence>
<dbReference type="PROSITE" id="PS52018">
    <property type="entry name" value="DART"/>
    <property type="match status" value="1"/>
</dbReference>
<gene>
    <name evidence="8" type="ORF">FHX71_004287</name>
</gene>
<reference evidence="8 9" key="1">
    <citation type="submission" date="2020-07" db="EMBL/GenBank/DDBJ databases">
        <title>Sequencing the genomes of 1000 actinobacteria strains.</title>
        <authorList>
            <person name="Klenk H.-P."/>
        </authorList>
    </citation>
    <scope>NUCLEOTIDE SEQUENCE [LARGE SCALE GENOMIC DNA]</scope>
    <source>
        <strain evidence="8 9">DSM 44121</strain>
    </source>
</reference>
<evidence type="ECO:0000259" key="7">
    <source>
        <dbReference type="PROSITE" id="PS52018"/>
    </source>
</evidence>
<keyword evidence="9" id="KW-1185">Reference proteome</keyword>
<comment type="caution">
    <text evidence="6">Lacks conserved residue(s) required for the propagation of feature annotation.</text>
</comment>
<dbReference type="GO" id="GO:0003677">
    <property type="term" value="F:DNA binding"/>
    <property type="evidence" value="ECO:0007669"/>
    <property type="project" value="UniProtKB-UniRule"/>
</dbReference>
<dbReference type="Proteomes" id="UP000540568">
    <property type="component" value="Unassembled WGS sequence"/>
</dbReference>
<organism evidence="8 9">
    <name type="scientific">Promicromonospora sukumoe</name>
    <dbReference type="NCBI Taxonomy" id="88382"/>
    <lineage>
        <taxon>Bacteria</taxon>
        <taxon>Bacillati</taxon>
        <taxon>Actinomycetota</taxon>
        <taxon>Actinomycetes</taxon>
        <taxon>Micrococcales</taxon>
        <taxon>Promicromonosporaceae</taxon>
        <taxon>Promicromonospora</taxon>
    </lineage>
</organism>
<proteinExistence type="inferred from homology"/>
<dbReference type="GO" id="GO:0016757">
    <property type="term" value="F:glycosyltransferase activity"/>
    <property type="evidence" value="ECO:0007669"/>
    <property type="project" value="UniProtKB-KW"/>
</dbReference>
<evidence type="ECO:0000256" key="6">
    <source>
        <dbReference type="PROSITE-ProRule" id="PRU01362"/>
    </source>
</evidence>
<dbReference type="GO" id="GO:0016779">
    <property type="term" value="F:nucleotidyltransferase activity"/>
    <property type="evidence" value="ECO:0007669"/>
    <property type="project" value="UniProtKB-KW"/>
</dbReference>
<evidence type="ECO:0000256" key="4">
    <source>
        <dbReference type="ARBA" id="ARBA00022695"/>
    </source>
</evidence>
<evidence type="ECO:0000256" key="3">
    <source>
        <dbReference type="ARBA" id="ARBA00022679"/>
    </source>
</evidence>
<dbReference type="RefSeq" id="WP_182619439.1">
    <property type="nucleotide sequence ID" value="NZ_BAAATF010000018.1"/>
</dbReference>
<keyword evidence="3" id="KW-0808">Transferase</keyword>